<evidence type="ECO:0000313" key="1">
    <source>
        <dbReference type="EMBL" id="KAK1499093.1"/>
    </source>
</evidence>
<protein>
    <submittedName>
        <fullName evidence="1">Uncharacterized protein</fullName>
    </submittedName>
</protein>
<dbReference type="Proteomes" id="UP001227543">
    <property type="component" value="Unassembled WGS sequence"/>
</dbReference>
<reference evidence="1 2" key="1">
    <citation type="submission" date="2016-10" db="EMBL/GenBank/DDBJ databases">
        <title>The genome sequence of Colletotrichum fioriniae PJ7.</title>
        <authorList>
            <person name="Baroncelli R."/>
        </authorList>
    </citation>
    <scope>NUCLEOTIDE SEQUENCE [LARGE SCALE GENOMIC DNA]</scope>
    <source>
        <strain evidence="1 2">Tom-12</strain>
    </source>
</reference>
<keyword evidence="2" id="KW-1185">Reference proteome</keyword>
<accession>A0ABQ9R9U6</accession>
<dbReference type="RefSeq" id="XP_060382170.1">
    <property type="nucleotide sequence ID" value="XM_060523039.1"/>
</dbReference>
<proteinExistence type="predicted"/>
<name>A0ABQ9R9U6_9PEZI</name>
<evidence type="ECO:0000313" key="2">
    <source>
        <dbReference type="Proteomes" id="UP001227543"/>
    </source>
</evidence>
<sequence>MCTIFISSPTPLRCAFHDEARNSQTCTESIHVETTSVQPLSDIQALFTSICS</sequence>
<dbReference type="GeneID" id="85407277"/>
<organism evidence="1 2">
    <name type="scientific">Colletotrichum tamarilloi</name>
    <dbReference type="NCBI Taxonomy" id="1209934"/>
    <lineage>
        <taxon>Eukaryota</taxon>
        <taxon>Fungi</taxon>
        <taxon>Dikarya</taxon>
        <taxon>Ascomycota</taxon>
        <taxon>Pezizomycotina</taxon>
        <taxon>Sordariomycetes</taxon>
        <taxon>Hypocreomycetidae</taxon>
        <taxon>Glomerellales</taxon>
        <taxon>Glomerellaceae</taxon>
        <taxon>Colletotrichum</taxon>
        <taxon>Colletotrichum acutatum species complex</taxon>
    </lineage>
</organism>
<gene>
    <name evidence="1" type="ORF">CTAM01_07014</name>
</gene>
<dbReference type="EMBL" id="MLFU01000021">
    <property type="protein sequence ID" value="KAK1499093.1"/>
    <property type="molecule type" value="Genomic_DNA"/>
</dbReference>
<comment type="caution">
    <text evidence="1">The sequence shown here is derived from an EMBL/GenBank/DDBJ whole genome shotgun (WGS) entry which is preliminary data.</text>
</comment>